<gene>
    <name evidence="2" type="ORF">FB45DRAFT_351323</name>
</gene>
<feature type="compositionally biased region" description="Low complexity" evidence="1">
    <location>
        <begin position="40"/>
        <end position="49"/>
    </location>
</feature>
<sequence length="188" mass="20991">MDSLIHFLASRLLSSSYVTHILISPLVAIVRVGLTMTLESPSESSSTSTTHREEKAAAGTSNLEEPVSAERFEQLRLERDDVIGTSPTFEYCDAKLLAWQGEQGLDLDALTPQELNSYFERQDAFIDELTRPNQEKHDKWYGELSGAERDAVESIIENELREARLARGDSDSDDDFDCCCGAPVHVDH</sequence>
<reference evidence="2" key="1">
    <citation type="submission" date="2023-03" db="EMBL/GenBank/DDBJ databases">
        <title>Massive genome expansion in bonnet fungi (Mycena s.s.) driven by repeated elements and novel gene families across ecological guilds.</title>
        <authorList>
            <consortium name="Lawrence Berkeley National Laboratory"/>
            <person name="Harder C.B."/>
            <person name="Miyauchi S."/>
            <person name="Viragh M."/>
            <person name="Kuo A."/>
            <person name="Thoen E."/>
            <person name="Andreopoulos B."/>
            <person name="Lu D."/>
            <person name="Skrede I."/>
            <person name="Drula E."/>
            <person name="Henrissat B."/>
            <person name="Morin E."/>
            <person name="Kohler A."/>
            <person name="Barry K."/>
            <person name="LaButti K."/>
            <person name="Morin E."/>
            <person name="Salamov A."/>
            <person name="Lipzen A."/>
            <person name="Mereny Z."/>
            <person name="Hegedus B."/>
            <person name="Baldrian P."/>
            <person name="Stursova M."/>
            <person name="Weitz H."/>
            <person name="Taylor A."/>
            <person name="Grigoriev I.V."/>
            <person name="Nagy L.G."/>
            <person name="Martin F."/>
            <person name="Kauserud H."/>
        </authorList>
    </citation>
    <scope>NUCLEOTIDE SEQUENCE</scope>
    <source>
        <strain evidence="2">9284</strain>
    </source>
</reference>
<protein>
    <submittedName>
        <fullName evidence="2">Uncharacterized protein</fullName>
    </submittedName>
</protein>
<name>A0AAD7FW66_9AGAR</name>
<dbReference type="EMBL" id="JARKIF010000004">
    <property type="protein sequence ID" value="KAJ7640969.1"/>
    <property type="molecule type" value="Genomic_DNA"/>
</dbReference>
<dbReference type="Proteomes" id="UP001221142">
    <property type="component" value="Unassembled WGS sequence"/>
</dbReference>
<accession>A0AAD7FW66</accession>
<proteinExistence type="predicted"/>
<evidence type="ECO:0000313" key="2">
    <source>
        <dbReference type="EMBL" id="KAJ7640969.1"/>
    </source>
</evidence>
<feature type="region of interest" description="Disordered" evidence="1">
    <location>
        <begin position="40"/>
        <end position="67"/>
    </location>
</feature>
<dbReference type="AlphaFoldDB" id="A0AAD7FW66"/>
<evidence type="ECO:0000313" key="3">
    <source>
        <dbReference type="Proteomes" id="UP001221142"/>
    </source>
</evidence>
<keyword evidence="3" id="KW-1185">Reference proteome</keyword>
<evidence type="ECO:0000256" key="1">
    <source>
        <dbReference type="SAM" id="MobiDB-lite"/>
    </source>
</evidence>
<organism evidence="2 3">
    <name type="scientific">Roridomyces roridus</name>
    <dbReference type="NCBI Taxonomy" id="1738132"/>
    <lineage>
        <taxon>Eukaryota</taxon>
        <taxon>Fungi</taxon>
        <taxon>Dikarya</taxon>
        <taxon>Basidiomycota</taxon>
        <taxon>Agaricomycotina</taxon>
        <taxon>Agaricomycetes</taxon>
        <taxon>Agaricomycetidae</taxon>
        <taxon>Agaricales</taxon>
        <taxon>Marasmiineae</taxon>
        <taxon>Mycenaceae</taxon>
        <taxon>Roridomyces</taxon>
    </lineage>
</organism>
<comment type="caution">
    <text evidence="2">The sequence shown here is derived from an EMBL/GenBank/DDBJ whole genome shotgun (WGS) entry which is preliminary data.</text>
</comment>